<comment type="caution">
    <text evidence="1">The sequence shown here is derived from an EMBL/GenBank/DDBJ whole genome shotgun (WGS) entry which is preliminary data.</text>
</comment>
<evidence type="ECO:0000313" key="1">
    <source>
        <dbReference type="EMBL" id="RNF35332.1"/>
    </source>
</evidence>
<sequence length="274" mass="31628">MAVHERSPSHKADLNDPEELALLDAAIVALRSVIFFEVEPESLLPDVNAAQIFQNLCAMQIEYCRAIRQLTIDGHILPAAALLRTVLEVSTRFAWASINFPQRKHYYLEQKRFAGMASMMNELAWNGAYEKLYGPLCDFTHANYGIADLQRENVRVDALDIEDLDRALAFIPIFDEVGKIDHLSADIEMPPNKLLSRFGQKLSVRAFDFVVTMLIRGAGVYADSKPWWHNRLMHEWDRLASNFHKEMPILWYWERQRLIVHRKEGWFNFDPGAA</sequence>
<accession>A0A422QZD9</accession>
<evidence type="ECO:0000313" key="2">
    <source>
        <dbReference type="Proteomes" id="UP000238137"/>
    </source>
</evidence>
<reference evidence="1" key="1">
    <citation type="submission" date="2018-05" db="EMBL/GenBank/DDBJ databases">
        <title>Reclassification of Methylarcula marina and Methylarcula terricola as Paracoccus methylarcula sp.nov., comb.nov. and Paracoccus terricola comb.nov.</title>
        <authorList>
            <person name="Shmareva M.N."/>
            <person name="Doronina N.V."/>
            <person name="Vasilenko O.V."/>
            <person name="Tarlachkov S.V."/>
            <person name="Trotsenko Y.A."/>
        </authorList>
    </citation>
    <scope>NUCLEOTIDE SEQUENCE [LARGE SCALE GENOMIC DNA]</scope>
    <source>
        <strain evidence="1">VKM B-2159</strain>
    </source>
</reference>
<dbReference type="AlphaFoldDB" id="A0A422QZD9"/>
<dbReference type="EMBL" id="PXNQ02000003">
    <property type="protein sequence ID" value="RNF35332.1"/>
    <property type="molecule type" value="Genomic_DNA"/>
</dbReference>
<organism evidence="1 2">
    <name type="scientific">Paracoccus methylarcula</name>
    <dbReference type="NCBI Taxonomy" id="72022"/>
    <lineage>
        <taxon>Bacteria</taxon>
        <taxon>Pseudomonadati</taxon>
        <taxon>Pseudomonadota</taxon>
        <taxon>Alphaproteobacteria</taxon>
        <taxon>Rhodobacterales</taxon>
        <taxon>Paracoccaceae</taxon>
        <taxon>Paracoccus</taxon>
    </lineage>
</organism>
<proteinExistence type="predicted"/>
<name>A0A422QZD9_9RHOB</name>
<protein>
    <submittedName>
        <fullName evidence="1">Uncharacterized protein</fullName>
    </submittedName>
</protein>
<dbReference type="Proteomes" id="UP000238137">
    <property type="component" value="Unassembled WGS sequence"/>
</dbReference>
<keyword evidence="2" id="KW-1185">Reference proteome</keyword>
<dbReference type="RefSeq" id="WP_106690681.1">
    <property type="nucleotide sequence ID" value="NZ_PXNQ02000003.1"/>
</dbReference>
<gene>
    <name evidence="1" type="ORF">A7A09_006975</name>
</gene>